<reference evidence="4" key="2">
    <citation type="submission" date="2025-08" db="UniProtKB">
        <authorList>
            <consortium name="RefSeq"/>
        </authorList>
    </citation>
    <scope>IDENTIFICATION</scope>
    <source>
        <tissue evidence="4">Leaf</tissue>
    </source>
</reference>
<reference evidence="3" key="1">
    <citation type="journal article" date="2014" name="Nat. Commun.">
        <title>The emerging biofuel crop Camelina sativa retains a highly undifferentiated hexaploid genome structure.</title>
        <authorList>
            <person name="Kagale S."/>
            <person name="Koh C."/>
            <person name="Nixon J."/>
            <person name="Bollina V."/>
            <person name="Clarke W.E."/>
            <person name="Tuteja R."/>
            <person name="Spillane C."/>
            <person name="Robinson S.J."/>
            <person name="Links M.G."/>
            <person name="Clarke C."/>
            <person name="Higgins E.E."/>
            <person name="Huebert T."/>
            <person name="Sharpe A.G."/>
            <person name="Parkin I.A."/>
        </authorList>
    </citation>
    <scope>NUCLEOTIDE SEQUENCE [LARGE SCALE GENOMIC DNA]</scope>
    <source>
        <strain evidence="3">cv. DH55</strain>
    </source>
</reference>
<keyword evidence="3" id="KW-1185">Reference proteome</keyword>
<dbReference type="PANTHER" id="PTHR11439">
    <property type="entry name" value="GAG-POL-RELATED RETROTRANSPOSON"/>
    <property type="match status" value="1"/>
</dbReference>
<dbReference type="GeneID" id="109126901"/>
<dbReference type="SUPFAM" id="SSF56672">
    <property type="entry name" value="DNA/RNA polymerases"/>
    <property type="match status" value="1"/>
</dbReference>
<gene>
    <name evidence="4" type="primary">LOC109126901</name>
</gene>
<dbReference type="PANTHER" id="PTHR11439:SF486">
    <property type="entry name" value="RLK (RECEPTOR-LIKE KINASE) PROTEIN, PUTATIVE-RELATED"/>
    <property type="match status" value="1"/>
</dbReference>
<evidence type="ECO:0000313" key="3">
    <source>
        <dbReference type="Proteomes" id="UP000694864"/>
    </source>
</evidence>
<proteinExistence type="predicted"/>
<organism evidence="3 4">
    <name type="scientific">Camelina sativa</name>
    <name type="common">False flax</name>
    <name type="synonym">Myagrum sativum</name>
    <dbReference type="NCBI Taxonomy" id="90675"/>
    <lineage>
        <taxon>Eukaryota</taxon>
        <taxon>Viridiplantae</taxon>
        <taxon>Streptophyta</taxon>
        <taxon>Embryophyta</taxon>
        <taxon>Tracheophyta</taxon>
        <taxon>Spermatophyta</taxon>
        <taxon>Magnoliopsida</taxon>
        <taxon>eudicotyledons</taxon>
        <taxon>Gunneridae</taxon>
        <taxon>Pentapetalae</taxon>
        <taxon>rosids</taxon>
        <taxon>malvids</taxon>
        <taxon>Brassicales</taxon>
        <taxon>Brassicaceae</taxon>
        <taxon>Camelineae</taxon>
        <taxon>Camelina</taxon>
    </lineage>
</organism>
<evidence type="ECO:0000313" key="4">
    <source>
        <dbReference type="RefSeq" id="XP_019086350.1"/>
    </source>
</evidence>
<dbReference type="InterPro" id="IPR013103">
    <property type="entry name" value="RVT_2"/>
</dbReference>
<name>A0ABM1QHW2_CAMSA</name>
<evidence type="ECO:0000259" key="2">
    <source>
        <dbReference type="Pfam" id="PF07727"/>
    </source>
</evidence>
<protein>
    <submittedName>
        <fullName evidence="4">Uncharacterized protein LOC109126901</fullName>
    </submittedName>
</protein>
<sequence>MLQHSCFVSTLEPSDIFAALEDEFWFAACHEEINQFVRHDVCDLVPRPPQPKGFEDPKFPNHVYKLKKALYGLKQAPRAWYERLTVFLLENGFKRGSVDKTLFIYEEGSNILIVQIYVDDIVFGSTNPKLVKTFVKGMTKEFEMSMVGEMNYFLGLQIKQSDSGIHISQSTYAKSLIQRFGMQTSKSSRTPMSSTRKLSKDSTGQNVDEKLYRAMIGSLLYLTATRPDLCFSVGVCARYQADPRMSHLNAVKRIIKYVKGTTDRGSLDDRRSTSGGCFFLGNNLIA</sequence>
<accession>A0ABM1QHW2</accession>
<dbReference type="Pfam" id="PF07727">
    <property type="entry name" value="RVT_2"/>
    <property type="match status" value="1"/>
</dbReference>
<feature type="domain" description="Reverse transcriptase Ty1/copia-type" evidence="2">
    <location>
        <begin position="50"/>
        <end position="193"/>
    </location>
</feature>
<feature type="region of interest" description="Disordered" evidence="1">
    <location>
        <begin position="183"/>
        <end position="202"/>
    </location>
</feature>
<dbReference type="RefSeq" id="XP_019086350.1">
    <property type="nucleotide sequence ID" value="XM_019230805.1"/>
</dbReference>
<evidence type="ECO:0000256" key="1">
    <source>
        <dbReference type="SAM" id="MobiDB-lite"/>
    </source>
</evidence>
<dbReference type="InterPro" id="IPR043502">
    <property type="entry name" value="DNA/RNA_pol_sf"/>
</dbReference>
<dbReference type="Proteomes" id="UP000694864">
    <property type="component" value="Chromosome 10"/>
</dbReference>